<sequence>MQSFLSLIKNPAWDAVLVFMLVAAGFFWGISGGKKKMALGILALYALLVIFPYIPIDEIFMFRAGIFLALLLLLALFLIRSFRGAAGYYGGLWWEILVLSILAAGFFVASIIKLAPEDVIKNNILNLSPWVLQVFASSAYAKLWFILPIFGVLFL</sequence>
<feature type="transmembrane region" description="Helical" evidence="1">
    <location>
        <begin position="132"/>
        <end position="154"/>
    </location>
</feature>
<reference evidence="2 3" key="1">
    <citation type="journal article" date="2016" name="Nat. Commun.">
        <title>Thousands of microbial genomes shed light on interconnected biogeochemical processes in an aquifer system.</title>
        <authorList>
            <person name="Anantharaman K."/>
            <person name="Brown C.T."/>
            <person name="Hug L.A."/>
            <person name="Sharon I."/>
            <person name="Castelle C.J."/>
            <person name="Probst A.J."/>
            <person name="Thomas B.C."/>
            <person name="Singh A."/>
            <person name="Wilkins M.J."/>
            <person name="Karaoz U."/>
            <person name="Brodie E.L."/>
            <person name="Williams K.H."/>
            <person name="Hubbard S.S."/>
            <person name="Banfield J.F."/>
        </authorList>
    </citation>
    <scope>NUCLEOTIDE SEQUENCE [LARGE SCALE GENOMIC DNA]</scope>
</reference>
<feature type="transmembrane region" description="Helical" evidence="1">
    <location>
        <begin position="37"/>
        <end position="54"/>
    </location>
</feature>
<keyword evidence="1" id="KW-1133">Transmembrane helix</keyword>
<evidence type="ECO:0000256" key="1">
    <source>
        <dbReference type="SAM" id="Phobius"/>
    </source>
</evidence>
<protein>
    <submittedName>
        <fullName evidence="2">Uncharacterized protein</fullName>
    </submittedName>
</protein>
<feature type="transmembrane region" description="Helical" evidence="1">
    <location>
        <begin position="91"/>
        <end position="112"/>
    </location>
</feature>
<feature type="transmembrane region" description="Helical" evidence="1">
    <location>
        <begin position="12"/>
        <end position="30"/>
    </location>
</feature>
<dbReference type="Proteomes" id="UP000177346">
    <property type="component" value="Unassembled WGS sequence"/>
</dbReference>
<dbReference type="EMBL" id="MFIF01000009">
    <property type="protein sequence ID" value="OGF86941.1"/>
    <property type="molecule type" value="Genomic_DNA"/>
</dbReference>
<name>A0A1F5XHI3_9BACT</name>
<dbReference type="AlphaFoldDB" id="A0A1F5XHI3"/>
<organism evidence="2 3">
    <name type="scientific">Candidatus Giovannonibacteria bacterium RIFCSPLOWO2_01_FULL_46_32</name>
    <dbReference type="NCBI Taxonomy" id="1798353"/>
    <lineage>
        <taxon>Bacteria</taxon>
        <taxon>Candidatus Giovannoniibacteriota</taxon>
    </lineage>
</organism>
<evidence type="ECO:0000313" key="3">
    <source>
        <dbReference type="Proteomes" id="UP000177346"/>
    </source>
</evidence>
<keyword evidence="1" id="KW-0812">Transmembrane</keyword>
<keyword evidence="1" id="KW-0472">Membrane</keyword>
<feature type="transmembrane region" description="Helical" evidence="1">
    <location>
        <begin position="60"/>
        <end position="79"/>
    </location>
</feature>
<proteinExistence type="predicted"/>
<gene>
    <name evidence="2" type="ORF">A3B19_00710</name>
</gene>
<evidence type="ECO:0000313" key="2">
    <source>
        <dbReference type="EMBL" id="OGF86941.1"/>
    </source>
</evidence>
<comment type="caution">
    <text evidence="2">The sequence shown here is derived from an EMBL/GenBank/DDBJ whole genome shotgun (WGS) entry which is preliminary data.</text>
</comment>
<accession>A0A1F5XHI3</accession>